<dbReference type="AlphaFoldDB" id="A0A6J4H7Z5"/>
<sequence>MGTRSQHGRRRDDHQDPPGPPTIPARGSTPLPAVRDPYSVSGPISGSVASAGTTGTT</sequence>
<protein>
    <submittedName>
        <fullName evidence="2">Uncharacterized protein</fullName>
    </submittedName>
</protein>
<evidence type="ECO:0000256" key="1">
    <source>
        <dbReference type="SAM" id="MobiDB-lite"/>
    </source>
</evidence>
<gene>
    <name evidence="2" type="ORF">AVDCRST_MAG54-317</name>
</gene>
<evidence type="ECO:0000313" key="2">
    <source>
        <dbReference type="EMBL" id="CAA9215542.1"/>
    </source>
</evidence>
<dbReference type="EMBL" id="CADCTH010000042">
    <property type="protein sequence ID" value="CAA9215542.1"/>
    <property type="molecule type" value="Genomic_DNA"/>
</dbReference>
<proteinExistence type="predicted"/>
<feature type="compositionally biased region" description="Low complexity" evidence="1">
    <location>
        <begin position="45"/>
        <end position="57"/>
    </location>
</feature>
<name>A0A6J4H7Z5_9PSEU</name>
<feature type="region of interest" description="Disordered" evidence="1">
    <location>
        <begin position="1"/>
        <end position="57"/>
    </location>
</feature>
<reference evidence="2" key="1">
    <citation type="submission" date="2020-02" db="EMBL/GenBank/DDBJ databases">
        <authorList>
            <person name="Meier V. D."/>
        </authorList>
    </citation>
    <scope>NUCLEOTIDE SEQUENCE</scope>
    <source>
        <strain evidence="2">AVDCRST_MAG54</strain>
    </source>
</reference>
<accession>A0A6J4H7Z5</accession>
<organism evidence="2">
    <name type="scientific">uncultured Actinomycetospora sp</name>
    <dbReference type="NCBI Taxonomy" id="1135996"/>
    <lineage>
        <taxon>Bacteria</taxon>
        <taxon>Bacillati</taxon>
        <taxon>Actinomycetota</taxon>
        <taxon>Actinomycetes</taxon>
        <taxon>Pseudonocardiales</taxon>
        <taxon>Pseudonocardiaceae</taxon>
        <taxon>Actinomycetospora</taxon>
        <taxon>environmental samples</taxon>
    </lineage>
</organism>